<sequence length="299" mass="31754">MGNDYRRGIVLSALGILIISPDAMLVRLIASADPWQIAFWRTGLMGCSLLAYLLVRARVRRRPAFASIRGKTWIVVGLFSFSNISFIGALTHTSVANTLVILATMPFFAAILGWSLIGEKVASRTWVSIGLALTGTGVLVSGSLGGGHRMGDALALLTALMQGLNLIALRRFSVNDLVPPLCLSGFISALVLAPAAHPLGVSGHDFALLGLIGLVVLPLALSLFFSGARFVPAAEAALFTLIETVLGPFWAWLGAGEIPESTTLIGGAIVFAAIVLNTFRASLEYRRRMRRIVLEKSGG</sequence>
<gene>
    <name evidence="3" type="ORF">EDD55_101137</name>
</gene>
<feature type="transmembrane region" description="Helical" evidence="1">
    <location>
        <begin position="75"/>
        <end position="93"/>
    </location>
</feature>
<feature type="transmembrane region" description="Helical" evidence="1">
    <location>
        <begin position="99"/>
        <end position="118"/>
    </location>
</feature>
<keyword evidence="4" id="KW-1185">Reference proteome</keyword>
<evidence type="ECO:0000313" key="3">
    <source>
        <dbReference type="EMBL" id="TCS64808.1"/>
    </source>
</evidence>
<protein>
    <submittedName>
        <fullName evidence="3">EamA domain-containing membrane protein RarD</fullName>
    </submittedName>
</protein>
<feature type="transmembrane region" description="Helical" evidence="1">
    <location>
        <begin position="9"/>
        <end position="29"/>
    </location>
</feature>
<feature type="domain" description="EamA" evidence="2">
    <location>
        <begin position="150"/>
        <end position="278"/>
    </location>
</feature>
<feature type="domain" description="EamA" evidence="2">
    <location>
        <begin position="8"/>
        <end position="139"/>
    </location>
</feature>
<feature type="transmembrane region" description="Helical" evidence="1">
    <location>
        <begin position="206"/>
        <end position="226"/>
    </location>
</feature>
<feature type="transmembrane region" description="Helical" evidence="1">
    <location>
        <begin position="181"/>
        <end position="200"/>
    </location>
</feature>
<evidence type="ECO:0000313" key="4">
    <source>
        <dbReference type="Proteomes" id="UP000295304"/>
    </source>
</evidence>
<dbReference type="GO" id="GO:0016020">
    <property type="term" value="C:membrane"/>
    <property type="evidence" value="ECO:0007669"/>
    <property type="project" value="InterPro"/>
</dbReference>
<name>A0A4R3JFC9_9PROT</name>
<organism evidence="3 4">
    <name type="scientific">Varunaivibrio sulfuroxidans</name>
    <dbReference type="NCBI Taxonomy" id="1773489"/>
    <lineage>
        <taxon>Bacteria</taxon>
        <taxon>Pseudomonadati</taxon>
        <taxon>Pseudomonadota</taxon>
        <taxon>Alphaproteobacteria</taxon>
        <taxon>Rhodospirillales</taxon>
        <taxon>Magnetovibrionaceae</taxon>
        <taxon>Varunaivibrio</taxon>
    </lineage>
</organism>
<dbReference type="AlphaFoldDB" id="A0A4R3JFC9"/>
<dbReference type="Proteomes" id="UP000295304">
    <property type="component" value="Unassembled WGS sequence"/>
</dbReference>
<comment type="caution">
    <text evidence="3">The sequence shown here is derived from an EMBL/GenBank/DDBJ whole genome shotgun (WGS) entry which is preliminary data.</text>
</comment>
<evidence type="ECO:0000259" key="2">
    <source>
        <dbReference type="Pfam" id="PF00892"/>
    </source>
</evidence>
<dbReference type="SUPFAM" id="SSF103481">
    <property type="entry name" value="Multidrug resistance efflux transporter EmrE"/>
    <property type="match status" value="2"/>
</dbReference>
<dbReference type="InterPro" id="IPR037185">
    <property type="entry name" value="EmrE-like"/>
</dbReference>
<proteinExistence type="predicted"/>
<feature type="transmembrane region" description="Helical" evidence="1">
    <location>
        <begin position="264"/>
        <end position="283"/>
    </location>
</feature>
<accession>A0A4R3JFC9</accession>
<keyword evidence="1" id="KW-1133">Transmembrane helix</keyword>
<dbReference type="PANTHER" id="PTHR22911">
    <property type="entry name" value="ACYL-MALONYL CONDENSING ENZYME-RELATED"/>
    <property type="match status" value="1"/>
</dbReference>
<dbReference type="RefSeq" id="WP_243644684.1">
    <property type="nucleotide sequence ID" value="NZ_CP119676.1"/>
</dbReference>
<dbReference type="EMBL" id="SLZW01000001">
    <property type="protein sequence ID" value="TCS64808.1"/>
    <property type="molecule type" value="Genomic_DNA"/>
</dbReference>
<feature type="transmembrane region" description="Helical" evidence="1">
    <location>
        <begin position="35"/>
        <end position="55"/>
    </location>
</feature>
<keyword evidence="1" id="KW-0812">Transmembrane</keyword>
<feature type="transmembrane region" description="Helical" evidence="1">
    <location>
        <begin position="150"/>
        <end position="169"/>
    </location>
</feature>
<dbReference type="Pfam" id="PF00892">
    <property type="entry name" value="EamA"/>
    <property type="match status" value="2"/>
</dbReference>
<feature type="transmembrane region" description="Helical" evidence="1">
    <location>
        <begin position="233"/>
        <end position="252"/>
    </location>
</feature>
<dbReference type="InterPro" id="IPR000620">
    <property type="entry name" value="EamA_dom"/>
</dbReference>
<feature type="transmembrane region" description="Helical" evidence="1">
    <location>
        <begin position="125"/>
        <end position="144"/>
    </location>
</feature>
<evidence type="ECO:0000256" key="1">
    <source>
        <dbReference type="SAM" id="Phobius"/>
    </source>
</evidence>
<dbReference type="PANTHER" id="PTHR22911:SF135">
    <property type="entry name" value="BLR4310 PROTEIN"/>
    <property type="match status" value="1"/>
</dbReference>
<keyword evidence="1" id="KW-0472">Membrane</keyword>
<reference evidence="3 4" key="1">
    <citation type="submission" date="2019-03" db="EMBL/GenBank/DDBJ databases">
        <title>Genomic Encyclopedia of Type Strains, Phase IV (KMG-IV): sequencing the most valuable type-strain genomes for metagenomic binning, comparative biology and taxonomic classification.</title>
        <authorList>
            <person name="Goeker M."/>
        </authorList>
    </citation>
    <scope>NUCLEOTIDE SEQUENCE [LARGE SCALE GENOMIC DNA]</scope>
    <source>
        <strain evidence="3 4">DSM 101688</strain>
    </source>
</reference>